<feature type="transmembrane region" description="Helical" evidence="6">
    <location>
        <begin position="28"/>
        <end position="47"/>
    </location>
</feature>
<gene>
    <name evidence="8" type="ORF">G5B42_05215</name>
</gene>
<comment type="caution">
    <text evidence="8">The sequence shown here is derived from an EMBL/GenBank/DDBJ whole genome shotgun (WGS) entry which is preliminary data.</text>
</comment>
<dbReference type="Proteomes" id="UP000657177">
    <property type="component" value="Unassembled WGS sequence"/>
</dbReference>
<dbReference type="InterPro" id="IPR033479">
    <property type="entry name" value="dCache_1"/>
</dbReference>
<evidence type="ECO:0000256" key="3">
    <source>
        <dbReference type="ARBA" id="ARBA00022692"/>
    </source>
</evidence>
<dbReference type="GO" id="GO:0005886">
    <property type="term" value="C:plasma membrane"/>
    <property type="evidence" value="ECO:0007669"/>
    <property type="project" value="UniProtKB-SubCell"/>
</dbReference>
<evidence type="ECO:0000313" key="8">
    <source>
        <dbReference type="EMBL" id="MBA2132942.1"/>
    </source>
</evidence>
<reference evidence="8" key="1">
    <citation type="submission" date="2020-06" db="EMBL/GenBank/DDBJ databases">
        <title>Novel chitinolytic bacterium.</title>
        <authorList>
            <person name="Ungkulpasvich U."/>
            <person name="Kosugi A."/>
            <person name="Uke A."/>
        </authorList>
    </citation>
    <scope>NUCLEOTIDE SEQUENCE</scope>
    <source>
        <strain evidence="8">UUS1-1</strain>
    </source>
</reference>
<evidence type="ECO:0000256" key="1">
    <source>
        <dbReference type="ARBA" id="ARBA00004651"/>
    </source>
</evidence>
<organism evidence="8 9">
    <name type="scientific">Capillibacterium thermochitinicola</name>
    <dbReference type="NCBI Taxonomy" id="2699427"/>
    <lineage>
        <taxon>Bacteria</taxon>
        <taxon>Bacillati</taxon>
        <taxon>Bacillota</taxon>
        <taxon>Capillibacterium</taxon>
    </lineage>
</organism>
<keyword evidence="9" id="KW-1185">Reference proteome</keyword>
<keyword evidence="4 6" id="KW-1133">Transmembrane helix</keyword>
<proteinExistence type="predicted"/>
<evidence type="ECO:0000256" key="2">
    <source>
        <dbReference type="ARBA" id="ARBA00022475"/>
    </source>
</evidence>
<evidence type="ECO:0000256" key="4">
    <source>
        <dbReference type="ARBA" id="ARBA00022989"/>
    </source>
</evidence>
<protein>
    <submittedName>
        <fullName evidence="8">Cache domain-containing protein</fullName>
    </submittedName>
</protein>
<dbReference type="EMBL" id="JAAKDE010000010">
    <property type="protein sequence ID" value="MBA2132942.1"/>
    <property type="molecule type" value="Genomic_DNA"/>
</dbReference>
<feature type="domain" description="Cache" evidence="7">
    <location>
        <begin position="57"/>
        <end position="316"/>
    </location>
</feature>
<feature type="transmembrane region" description="Helical" evidence="6">
    <location>
        <begin position="330"/>
        <end position="353"/>
    </location>
</feature>
<accession>A0A8J6HX26</accession>
<evidence type="ECO:0000313" key="9">
    <source>
        <dbReference type="Proteomes" id="UP000657177"/>
    </source>
</evidence>
<evidence type="ECO:0000256" key="6">
    <source>
        <dbReference type="SAM" id="Phobius"/>
    </source>
</evidence>
<name>A0A8J6HX26_9FIRM</name>
<sequence>MNCGRINPTKEQASRKQPILQRISVRKILFCLLIVLTLTPVLIVDLISQGNFKRAVTDKVTRYSLAELTQAVNNIQTKLAAYEAISLQLFVNNDFLAALEKYYDHGDKARAAAETVKACFNEYMKNNADLYGFMFVSASDRVEPLVVTRDWQQDFHDLSRQFKETHAYRSIMEADGGIVWAAPWQVNRSNYLLLGRLFKRISTGARLGIIAIVIDEEKIDHLVNLAFYHEFNNSWNGIEKYSLLINRRGEIISSPFKEDIGKKATQLIDQMLPTDGANVAGDETGKGQQGSFIATFNQEQNFVTYKAVGRNGWYLVNLVSASFLYKERRVVTVITLVLCLFFGALALCLSLYLTKRVGKERR</sequence>
<comment type="subcellular location">
    <subcellularLocation>
        <location evidence="1">Cell membrane</location>
        <topology evidence="1">Multi-pass membrane protein</topology>
    </subcellularLocation>
</comment>
<dbReference type="Pfam" id="PF02743">
    <property type="entry name" value="dCache_1"/>
    <property type="match status" value="1"/>
</dbReference>
<keyword evidence="2" id="KW-1003">Cell membrane</keyword>
<keyword evidence="3 6" id="KW-0812">Transmembrane</keyword>
<dbReference type="CDD" id="cd12912">
    <property type="entry name" value="PDC2_MCP_like"/>
    <property type="match status" value="1"/>
</dbReference>
<keyword evidence="5 6" id="KW-0472">Membrane</keyword>
<evidence type="ECO:0000256" key="5">
    <source>
        <dbReference type="ARBA" id="ARBA00023136"/>
    </source>
</evidence>
<evidence type="ECO:0000259" key="7">
    <source>
        <dbReference type="Pfam" id="PF02743"/>
    </source>
</evidence>
<dbReference type="Gene3D" id="3.30.450.20">
    <property type="entry name" value="PAS domain"/>
    <property type="match status" value="1"/>
</dbReference>
<dbReference type="AlphaFoldDB" id="A0A8J6HX26"/>